<dbReference type="RefSeq" id="WP_109359065.1">
    <property type="nucleotide sequence ID" value="NZ_QFRJ01000004.1"/>
</dbReference>
<dbReference type="PROSITE" id="PS51257">
    <property type="entry name" value="PROKAR_LIPOPROTEIN"/>
    <property type="match status" value="1"/>
</dbReference>
<reference evidence="1 2" key="2">
    <citation type="submission" date="2018-05" db="EMBL/GenBank/DDBJ databases">
        <authorList>
            <person name="Lanie J.A."/>
            <person name="Ng W.-L."/>
            <person name="Kazmierczak K.M."/>
            <person name="Andrzejewski T.M."/>
            <person name="Davidsen T.M."/>
            <person name="Wayne K.J."/>
            <person name="Tettelin H."/>
            <person name="Glass J.I."/>
            <person name="Rusch D."/>
            <person name="Podicherti R."/>
            <person name="Tsui H.-C.T."/>
            <person name="Winkler M.E."/>
        </authorList>
    </citation>
    <scope>NUCLEOTIDE SEQUENCE [LARGE SCALE GENOMIC DNA]</scope>
    <source>
        <strain evidence="1 2">C305</strain>
    </source>
</reference>
<name>A0A2U2XDB0_9FLAO</name>
<dbReference type="OrthoDB" id="1467771at2"/>
<dbReference type="AlphaFoldDB" id="A0A2U2XDB0"/>
<reference evidence="1 2" key="1">
    <citation type="submission" date="2018-05" db="EMBL/GenBank/DDBJ databases">
        <title>Brumimicrobium oceani sp. nov., isolated from coastal sediment.</title>
        <authorList>
            <person name="Kou Y."/>
        </authorList>
    </citation>
    <scope>NUCLEOTIDE SEQUENCE [LARGE SCALE GENOMIC DNA]</scope>
    <source>
        <strain evidence="1 2">C305</strain>
    </source>
</reference>
<comment type="caution">
    <text evidence="1">The sequence shown here is derived from an EMBL/GenBank/DDBJ whole genome shotgun (WGS) entry which is preliminary data.</text>
</comment>
<protein>
    <submittedName>
        <fullName evidence="1">Uncharacterized protein</fullName>
    </submittedName>
</protein>
<dbReference type="Proteomes" id="UP000245370">
    <property type="component" value="Unassembled WGS sequence"/>
</dbReference>
<accession>A0A2U2XDB0</accession>
<proteinExistence type="predicted"/>
<dbReference type="EMBL" id="QFRJ01000004">
    <property type="protein sequence ID" value="PWH85786.1"/>
    <property type="molecule type" value="Genomic_DNA"/>
</dbReference>
<evidence type="ECO:0000313" key="2">
    <source>
        <dbReference type="Proteomes" id="UP000245370"/>
    </source>
</evidence>
<gene>
    <name evidence="1" type="ORF">DIT68_06745</name>
</gene>
<organism evidence="1 2">
    <name type="scientific">Brumimicrobium oceani</name>
    <dbReference type="NCBI Taxonomy" id="2100725"/>
    <lineage>
        <taxon>Bacteria</taxon>
        <taxon>Pseudomonadati</taxon>
        <taxon>Bacteroidota</taxon>
        <taxon>Flavobacteriia</taxon>
        <taxon>Flavobacteriales</taxon>
        <taxon>Crocinitomicaceae</taxon>
        <taxon>Brumimicrobium</taxon>
    </lineage>
</organism>
<evidence type="ECO:0000313" key="1">
    <source>
        <dbReference type="EMBL" id="PWH85786.1"/>
    </source>
</evidence>
<keyword evidence="2" id="KW-1185">Reference proteome</keyword>
<sequence length="113" mass="11986">MKLIIILLSISFLTIFVSCEKCNNEEPTAKVINNGTASVSLQITSSVGNVISISELGKGLISSEESYSPGVATISGSIDGIQLSESVNMSECTSYDITITSENKISIFSQDKN</sequence>